<evidence type="ECO:0000313" key="1">
    <source>
        <dbReference type="EMBL" id="AFZ50888.1"/>
    </source>
</evidence>
<dbReference type="AlphaFoldDB" id="K9YXP7"/>
<evidence type="ECO:0008006" key="3">
    <source>
        <dbReference type="Google" id="ProtNLM"/>
    </source>
</evidence>
<evidence type="ECO:0000313" key="2">
    <source>
        <dbReference type="Proteomes" id="UP000010482"/>
    </source>
</evidence>
<reference evidence="1" key="1">
    <citation type="submission" date="2012-04" db="EMBL/GenBank/DDBJ databases">
        <title>Finished genome of Dactylococcopsis salina PCC 8305.</title>
        <authorList>
            <consortium name="US DOE Joint Genome Institute"/>
            <person name="Gugger M."/>
            <person name="Coursin T."/>
            <person name="Rippka R."/>
            <person name="Tandeau De Marsac N."/>
            <person name="Huntemann M."/>
            <person name="Wei C.-L."/>
            <person name="Han J."/>
            <person name="Detter J.C."/>
            <person name="Han C."/>
            <person name="Tapia R."/>
            <person name="Daligault H."/>
            <person name="Chen A."/>
            <person name="Krypides N."/>
            <person name="Mavromatis K."/>
            <person name="Markowitz V."/>
            <person name="Szeto E."/>
            <person name="Ivanova N."/>
            <person name="Ovchinnikova G."/>
            <person name="Pagani I."/>
            <person name="Pati A."/>
            <person name="Goodwin L."/>
            <person name="Peters L."/>
            <person name="Pitluck S."/>
            <person name="Woyke T."/>
            <person name="Kerfeld C."/>
        </authorList>
    </citation>
    <scope>NUCLEOTIDE SEQUENCE [LARGE SCALE GENOMIC DNA]</scope>
    <source>
        <strain evidence="1">PCC 8305</strain>
    </source>
</reference>
<dbReference type="eggNOG" id="COG5464">
    <property type="taxonomic scope" value="Bacteria"/>
</dbReference>
<dbReference type="HOGENOM" id="CLU_059541_0_0_3"/>
<dbReference type="EMBL" id="CP003944">
    <property type="protein sequence ID" value="AFZ50888.1"/>
    <property type="molecule type" value="Genomic_DNA"/>
</dbReference>
<dbReference type="RefSeq" id="WP_015229880.1">
    <property type="nucleotide sequence ID" value="NC_019780.1"/>
</dbReference>
<name>K9YXP7_DACS8</name>
<dbReference type="Proteomes" id="UP000010482">
    <property type="component" value="Chromosome"/>
</dbReference>
<organism evidence="1 2">
    <name type="scientific">Dactylococcopsis salina (strain PCC 8305)</name>
    <name type="common">Myxobactron salinum</name>
    <dbReference type="NCBI Taxonomy" id="13035"/>
    <lineage>
        <taxon>Bacteria</taxon>
        <taxon>Bacillati</taxon>
        <taxon>Cyanobacteriota</taxon>
        <taxon>Cyanophyceae</taxon>
        <taxon>Nodosilineales</taxon>
        <taxon>Cymatolegaceae</taxon>
        <taxon>Dactylococcopsis</taxon>
    </lineage>
</organism>
<accession>K9YXP7</accession>
<gene>
    <name evidence="1" type="ORF">Dacsa_2273</name>
</gene>
<keyword evidence="2" id="KW-1185">Reference proteome</keyword>
<protein>
    <recommendedName>
        <fullName evidence="3">Flagellar assembly protein H</fullName>
    </recommendedName>
</protein>
<proteinExistence type="predicted"/>
<dbReference type="OrthoDB" id="528329at2"/>
<dbReference type="STRING" id="13035.Dacsa_2273"/>
<sequence>MTRNLHDQFSKDSLEELLYSFGKSEVDSKVASEVREIDFFFTPDPDKKANLTALGFLGKLALTPAVIEPYRNPIDVKEVRKCLKKLLDLEASQQRRYRREQTPFSEQETPTLWILSPTISNSVIEAFGAKPDLDNWVEGFYFCVEGLRTVLVAIHQLPRTPDTLFLRIFGRGKVQMQAIEELQQLPPSNPFRDRMLEIVANMVAILEVRQQEQQGLESEEREFLMQLSTVYTQRLQEAEQRGITIAQRRFIRNLLSRGMAIEEIAELTELSPEEVTQFINQEQ</sequence>
<dbReference type="KEGG" id="dsl:Dacsa_2273"/>
<dbReference type="PATRIC" id="fig|13035.3.peg.2575"/>